<dbReference type="Gene3D" id="3.40.30.10">
    <property type="entry name" value="Glutaredoxin"/>
    <property type="match status" value="1"/>
</dbReference>
<dbReference type="Pfam" id="PF13417">
    <property type="entry name" value="GST_N_3"/>
    <property type="match status" value="1"/>
</dbReference>
<accession>A0AAD8WEC5</accession>
<gene>
    <name evidence="3" type="ORF">QYE76_068854</name>
</gene>
<dbReference type="InterPro" id="IPR013103">
    <property type="entry name" value="RVT_2"/>
</dbReference>
<dbReference type="InterPro" id="IPR036282">
    <property type="entry name" value="Glutathione-S-Trfase_C_sf"/>
</dbReference>
<dbReference type="InterPro" id="IPR040079">
    <property type="entry name" value="Glutathione_S-Trfase"/>
</dbReference>
<feature type="compositionally biased region" description="Pro residues" evidence="1">
    <location>
        <begin position="93"/>
        <end position="106"/>
    </location>
</feature>
<dbReference type="PANTHER" id="PTHR44328:SF10">
    <property type="entry name" value="PROTEIN, PUTATIVE, EXPRESSED-RELATED"/>
    <property type="match status" value="1"/>
</dbReference>
<evidence type="ECO:0000259" key="2">
    <source>
        <dbReference type="PROSITE" id="PS50404"/>
    </source>
</evidence>
<dbReference type="EMBL" id="JAUUTY010000004">
    <property type="protein sequence ID" value="KAK1651049.1"/>
    <property type="molecule type" value="Genomic_DNA"/>
</dbReference>
<dbReference type="InterPro" id="IPR044629">
    <property type="entry name" value="GSTL1/2/3"/>
</dbReference>
<organism evidence="3 4">
    <name type="scientific">Lolium multiflorum</name>
    <name type="common">Italian ryegrass</name>
    <name type="synonym">Lolium perenne subsp. multiflorum</name>
    <dbReference type="NCBI Taxonomy" id="4521"/>
    <lineage>
        <taxon>Eukaryota</taxon>
        <taxon>Viridiplantae</taxon>
        <taxon>Streptophyta</taxon>
        <taxon>Embryophyta</taxon>
        <taxon>Tracheophyta</taxon>
        <taxon>Spermatophyta</taxon>
        <taxon>Magnoliopsida</taxon>
        <taxon>Liliopsida</taxon>
        <taxon>Poales</taxon>
        <taxon>Poaceae</taxon>
        <taxon>BOP clade</taxon>
        <taxon>Pooideae</taxon>
        <taxon>Poodae</taxon>
        <taxon>Poeae</taxon>
        <taxon>Poeae Chloroplast Group 2 (Poeae type)</taxon>
        <taxon>Loliodinae</taxon>
        <taxon>Loliinae</taxon>
        <taxon>Lolium</taxon>
    </lineage>
</organism>
<evidence type="ECO:0000256" key="1">
    <source>
        <dbReference type="SAM" id="MobiDB-lite"/>
    </source>
</evidence>
<dbReference type="SUPFAM" id="SSF47616">
    <property type="entry name" value="GST C-terminal domain-like"/>
    <property type="match status" value="1"/>
</dbReference>
<dbReference type="PANTHER" id="PTHR44328">
    <property type="entry name" value="GLUTATHIONE S-TRANSFERASE L1"/>
    <property type="match status" value="1"/>
</dbReference>
<dbReference type="Pfam" id="PF13410">
    <property type="entry name" value="GST_C_2"/>
    <property type="match status" value="1"/>
</dbReference>
<dbReference type="SFLD" id="SFLDG00358">
    <property type="entry name" value="Main_(cytGST)"/>
    <property type="match status" value="1"/>
</dbReference>
<feature type="domain" description="GST N-terminal" evidence="2">
    <location>
        <begin position="316"/>
        <end position="396"/>
    </location>
</feature>
<keyword evidence="4" id="KW-1185">Reference proteome</keyword>
<reference evidence="3" key="1">
    <citation type="submission" date="2023-07" db="EMBL/GenBank/DDBJ databases">
        <title>A chromosome-level genome assembly of Lolium multiflorum.</title>
        <authorList>
            <person name="Chen Y."/>
            <person name="Copetti D."/>
            <person name="Kolliker R."/>
            <person name="Studer B."/>
        </authorList>
    </citation>
    <scope>NUCLEOTIDE SEQUENCE</scope>
    <source>
        <strain evidence="3">02402/16</strain>
        <tissue evidence="3">Leaf</tissue>
    </source>
</reference>
<comment type="caution">
    <text evidence="3">The sequence shown here is derived from an EMBL/GenBank/DDBJ whole genome shotgun (WGS) entry which is preliminary data.</text>
</comment>
<dbReference type="InterPro" id="IPR004045">
    <property type="entry name" value="Glutathione_S-Trfase_N"/>
</dbReference>
<dbReference type="PROSITE" id="PS50404">
    <property type="entry name" value="GST_NTER"/>
    <property type="match status" value="1"/>
</dbReference>
<dbReference type="InterPro" id="IPR036249">
    <property type="entry name" value="Thioredoxin-like_sf"/>
</dbReference>
<proteinExistence type="predicted"/>
<dbReference type="AlphaFoldDB" id="A0AAD8WEC5"/>
<dbReference type="Pfam" id="PF07727">
    <property type="entry name" value="RVT_2"/>
    <property type="match status" value="1"/>
</dbReference>
<dbReference type="GO" id="GO:0004364">
    <property type="term" value="F:glutathione transferase activity"/>
    <property type="evidence" value="ECO:0007669"/>
    <property type="project" value="InterPro"/>
</dbReference>
<dbReference type="SUPFAM" id="SSF52833">
    <property type="entry name" value="Thioredoxin-like"/>
    <property type="match status" value="1"/>
</dbReference>
<evidence type="ECO:0000313" key="3">
    <source>
        <dbReference type="EMBL" id="KAK1651049.1"/>
    </source>
</evidence>
<dbReference type="Gene3D" id="1.20.1050.10">
    <property type="match status" value="1"/>
</dbReference>
<feature type="region of interest" description="Disordered" evidence="1">
    <location>
        <begin position="92"/>
        <end position="116"/>
    </location>
</feature>
<dbReference type="Proteomes" id="UP001231189">
    <property type="component" value="Unassembled WGS sequence"/>
</dbReference>
<dbReference type="CDD" id="cd03203">
    <property type="entry name" value="GST_C_Lambda"/>
    <property type="match status" value="1"/>
</dbReference>
<dbReference type="SFLD" id="SFLDS00019">
    <property type="entry name" value="Glutathione_Transferase_(cytos"/>
    <property type="match status" value="1"/>
</dbReference>
<dbReference type="FunFam" id="1.20.1050.10:FF:000041">
    <property type="entry name" value="Lambda class glutathione S-transferase"/>
    <property type="match status" value="1"/>
</dbReference>
<evidence type="ECO:0000313" key="4">
    <source>
        <dbReference type="Proteomes" id="UP001231189"/>
    </source>
</evidence>
<protein>
    <recommendedName>
        <fullName evidence="2">GST N-terminal domain-containing protein</fullName>
    </recommendedName>
</protein>
<name>A0AAD8WEC5_LOLMU</name>
<sequence length="526" mass="57840">MQQFAIGHNIPRPRPGPRDHAYMVAHHDGHAGHAGHYGAAMLAPRPATMVSPRTALPHTVPPPRCAPSVSANLPSAATYDFFDDDVPSLVVPPVAPPPRAPSPAPQPAHRRRNTSGIHVPPLCEGHRFSSPYVDDIVLTACSPRVLDRITASLRSEFTMTGMGGIHYFLGIAVTCGPSAMPLSQAKYAVEILDKVGMIACKALQYLTFTRPDIAYAVQQVCLHMHDPREQHLAAIMRILRYTKGTISHGLQLHSSSANSMVTYTDADWAGYPDTRRSMSGFSVYLGDNLVSCGLRSSSTRSPIPAPRLSTVPWLTPLSRLYMSYTCPYAQRAWIARNCKGLQGKIVLVPIDMADRPAWYKTVNPKNQVPCLEHDNKVIGESLDLIKYMDSNFEGPKLFPDDFEKQRLGEELLTYSDTFNQVVLASLTSKGGVTAEAVAALDKIEDSLSKFDDGPFFLGQFSLVDIAYAPFVHGFKVFFAGIQNYDTTAGRPNIQRFIQEMDSIAAYSKTKQDPQELLALTRNKLGM</sequence>